<reference evidence="1" key="1">
    <citation type="submission" date="2020-05" db="UniProtKB">
        <authorList>
            <consortium name="EnsemblMetazoa"/>
        </authorList>
    </citation>
    <scope>IDENTIFICATION</scope>
    <source>
        <strain evidence="1">BB02</strain>
    </source>
</reference>
<evidence type="ECO:0000313" key="1">
    <source>
        <dbReference type="EnsemblMetazoa" id="BGLB023524-PA"/>
    </source>
</evidence>
<dbReference type="KEGG" id="bgt:106055771"/>
<sequence length="119" mass="13731">MTVLPETERRGLTAMSIECLIKTLSSELEEGHGDVVSRLELKRRKFHNSRCLSTPQPITLHAQKPAVKPCKNLQVFSNLKQACSMPDNLDKLSRKKHYFSLISKFLLTLIKFHRDRRSL</sequence>
<name>A0A2C9KTZ8_BIOGL</name>
<accession>A0A2C9KTZ8</accession>
<dbReference type="EnsemblMetazoa" id="BGLB023524-RA">
    <property type="protein sequence ID" value="BGLB023524-PA"/>
    <property type="gene ID" value="BGLB023524"/>
</dbReference>
<dbReference type="VEuPathDB" id="VectorBase:BGLB023524"/>
<dbReference type="VEuPathDB" id="VectorBase:BGLAX_028634"/>
<protein>
    <submittedName>
        <fullName evidence="1">Uncharacterized protein</fullName>
    </submittedName>
</protein>
<dbReference type="AlphaFoldDB" id="A0A2C9KTZ8"/>
<proteinExistence type="predicted"/>
<organism evidence="1 2">
    <name type="scientific">Biomphalaria glabrata</name>
    <name type="common">Bloodfluke planorb</name>
    <name type="synonym">Freshwater snail</name>
    <dbReference type="NCBI Taxonomy" id="6526"/>
    <lineage>
        <taxon>Eukaryota</taxon>
        <taxon>Metazoa</taxon>
        <taxon>Spiralia</taxon>
        <taxon>Lophotrochozoa</taxon>
        <taxon>Mollusca</taxon>
        <taxon>Gastropoda</taxon>
        <taxon>Heterobranchia</taxon>
        <taxon>Euthyneura</taxon>
        <taxon>Panpulmonata</taxon>
        <taxon>Hygrophila</taxon>
        <taxon>Lymnaeoidea</taxon>
        <taxon>Planorbidae</taxon>
        <taxon>Biomphalaria</taxon>
    </lineage>
</organism>
<evidence type="ECO:0000313" key="2">
    <source>
        <dbReference type="Proteomes" id="UP000076420"/>
    </source>
</evidence>
<gene>
    <name evidence="1" type="primary">106055771</name>
</gene>
<dbReference type="Proteomes" id="UP000076420">
    <property type="component" value="Unassembled WGS sequence"/>
</dbReference>